<dbReference type="PROSITE" id="PS51421">
    <property type="entry name" value="RAS"/>
    <property type="match status" value="1"/>
</dbReference>
<evidence type="ECO:0000313" key="5">
    <source>
        <dbReference type="Proteomes" id="UP000063063"/>
    </source>
</evidence>
<dbReference type="RefSeq" id="XP_010703124.1">
    <property type="nucleotide sequence ID" value="XM_010704822.1"/>
</dbReference>
<reference evidence="4 5" key="1">
    <citation type="journal article" date="2015" name="Sci. Rep.">
        <title>The genome of Leishmania panamensis: insights into genomics of the L. (Viannia) subgenus.</title>
        <authorList>
            <person name="Llanes A."/>
            <person name="Restrepo C.M."/>
            <person name="Vecchio G.D."/>
            <person name="Anguizola F.J."/>
            <person name="Lleonart R."/>
        </authorList>
    </citation>
    <scope>NUCLEOTIDE SEQUENCE [LARGE SCALE GENOMIC DNA]</scope>
    <source>
        <strain evidence="4 5">MHOM/PA/94/PSC-1</strain>
    </source>
</reference>
<evidence type="ECO:0000256" key="1">
    <source>
        <dbReference type="ARBA" id="ARBA00022741"/>
    </source>
</evidence>
<keyword evidence="1" id="KW-0547">Nucleotide-binding</keyword>
<dbReference type="VEuPathDB" id="TriTrypDB:LPMP_351870"/>
<dbReference type="AlphaFoldDB" id="A0A088S250"/>
<dbReference type="GO" id="GO:0016020">
    <property type="term" value="C:membrane"/>
    <property type="evidence" value="ECO:0007669"/>
    <property type="project" value="InterPro"/>
</dbReference>
<gene>
    <name evidence="4" type="ORF">LPMP_351870</name>
</gene>
<dbReference type="PROSITE" id="PS51419">
    <property type="entry name" value="RAB"/>
    <property type="match status" value="1"/>
</dbReference>
<dbReference type="InterPro" id="IPR001806">
    <property type="entry name" value="Small_GTPase"/>
</dbReference>
<feature type="region of interest" description="Disordered" evidence="3">
    <location>
        <begin position="237"/>
        <end position="273"/>
    </location>
</feature>
<dbReference type="GO" id="GO:0005525">
    <property type="term" value="F:GTP binding"/>
    <property type="evidence" value="ECO:0007669"/>
    <property type="project" value="UniProtKB-KW"/>
</dbReference>
<dbReference type="Gene3D" id="3.40.50.300">
    <property type="entry name" value="P-loop containing nucleotide triphosphate hydrolases"/>
    <property type="match status" value="1"/>
</dbReference>
<dbReference type="SMART" id="SM00173">
    <property type="entry name" value="RAS"/>
    <property type="match status" value="1"/>
</dbReference>
<name>A0A088S250_LEIPA</name>
<dbReference type="Pfam" id="PF00071">
    <property type="entry name" value="Ras"/>
    <property type="match status" value="1"/>
</dbReference>
<protein>
    <submittedName>
        <fullName evidence="4">Ras-like small GTPase, putative</fullName>
    </submittedName>
</protein>
<feature type="region of interest" description="Disordered" evidence="3">
    <location>
        <begin position="787"/>
        <end position="883"/>
    </location>
</feature>
<proteinExistence type="predicted"/>
<keyword evidence="5" id="KW-1185">Reference proteome</keyword>
<dbReference type="OrthoDB" id="265044at2759"/>
<dbReference type="PANTHER" id="PTHR24070">
    <property type="entry name" value="RAS, DI-RAS, AND RHEB FAMILY MEMBERS OF SMALL GTPASE SUPERFAMILY"/>
    <property type="match status" value="1"/>
</dbReference>
<sequence>MTADFSISCSTNEETFLPVIRVVVLGDAKVGKTALLRQYLHHESPSSSNSMGSTLLDSYTHVEYCGTQPYRLIFTDCSSSPSFRKHRAAYLARCNLVILVYSVRRRKTLLNLHRWMEEVVEARGSTEPEPASTTGDFTEVPIFIVGTHYGEQGALKAANPASTDEAESVTADCLHSVGYFIDRDNAEAEVGLQTNAAQTQKAQQHRQRRRGKEKHFPLVFQNFFQKLFNINADDKGTDAATKGKATSAGVASHQHHQSASPVHSNGDLPLPTSTLLAPQLRSNIANDNTKLSGVTSALSVPPGASARLPLFQLSNRDGKAVSMAVRASLSLHLWLQRQEDNIPWLSLMHTPLSSSATGLKPAVTALQVASVQTSSGGLDEATGVATEKTTERLPVPPVALHACTISATSHTSHFTECSTASLMPPMAALYSVSLSGFGGGNSKSAKNPPFRESPGGSCVVQTTDSSLLAVQQAPQVPNTTHPPHKKACSCSGDGGSEVAVGAENEVNTTGQKSHGKVCSPALERPNEETGDGPPRPSLASYSSCGVRERAGLMHCDGQQAPLPRTAELALSSGVGGTAAFDASMQVRKLMPMKTAVCFLLPTTHSAAVPNTVSGETNGGASNVASVPTACLPSSAHDTVDGHFWATSGPMMEDGASPVSTTPGVATRPLGDTVAGGRIAATSLLPTSGVEGAVAMEEGDMPGTECCGNRPTKGSKSVKTFPLECEPDSGLSPSPVSRHNGEDDCAGGSAVCRQPVDPLTFPVPATSDYINAPFSAMLSLRDDSVSSSRSQHANLTPTAAVTNNEPANTDPLGKPTRDREPTKLSLPPSRTTERRKHAKSLPRPLPSKRGGKARSQNTKTFKQRGTFDTSRRRRARQQEQKEKLSHCNADFCNVI</sequence>
<feature type="compositionally biased region" description="Polar residues" evidence="3">
    <location>
        <begin position="790"/>
        <end position="806"/>
    </location>
</feature>
<feature type="region of interest" description="Disordered" evidence="3">
    <location>
        <begin position="724"/>
        <end position="748"/>
    </location>
</feature>
<dbReference type="InterPro" id="IPR027417">
    <property type="entry name" value="P-loop_NTPase"/>
</dbReference>
<dbReference type="EMBL" id="CP009404">
    <property type="protein sequence ID" value="AIO02324.1"/>
    <property type="molecule type" value="Genomic_DNA"/>
</dbReference>
<dbReference type="SUPFAM" id="SSF52540">
    <property type="entry name" value="P-loop containing nucleoside triphosphate hydrolases"/>
    <property type="match status" value="1"/>
</dbReference>
<accession>A0A088S250</accession>
<evidence type="ECO:0000256" key="3">
    <source>
        <dbReference type="SAM" id="MobiDB-lite"/>
    </source>
</evidence>
<dbReference type="KEGG" id="lpan:LPMP_351870"/>
<dbReference type="Proteomes" id="UP000063063">
    <property type="component" value="Chromosome 35"/>
</dbReference>
<keyword evidence="2" id="KW-0342">GTP-binding</keyword>
<dbReference type="eggNOG" id="KOG0395">
    <property type="taxonomic scope" value="Eukaryota"/>
</dbReference>
<dbReference type="InterPro" id="IPR020849">
    <property type="entry name" value="Small_GTPase_Ras-type"/>
</dbReference>
<dbReference type="GO" id="GO:0007165">
    <property type="term" value="P:signal transduction"/>
    <property type="evidence" value="ECO:0007669"/>
    <property type="project" value="InterPro"/>
</dbReference>
<evidence type="ECO:0000313" key="4">
    <source>
        <dbReference type="EMBL" id="AIO02324.1"/>
    </source>
</evidence>
<dbReference type="VEuPathDB" id="TriTrypDB:LPAL13_350024700"/>
<feature type="region of interest" description="Disordered" evidence="3">
    <location>
        <begin position="506"/>
        <end position="538"/>
    </location>
</feature>
<organism evidence="4 5">
    <name type="scientific">Leishmania panamensis</name>
    <dbReference type="NCBI Taxonomy" id="5679"/>
    <lineage>
        <taxon>Eukaryota</taxon>
        <taxon>Discoba</taxon>
        <taxon>Euglenozoa</taxon>
        <taxon>Kinetoplastea</taxon>
        <taxon>Metakinetoplastina</taxon>
        <taxon>Trypanosomatida</taxon>
        <taxon>Trypanosomatidae</taxon>
        <taxon>Leishmaniinae</taxon>
        <taxon>Leishmania</taxon>
        <taxon>Leishmania guyanensis species complex</taxon>
    </lineage>
</organism>
<dbReference type="GeneID" id="22579216"/>
<dbReference type="GO" id="GO:0003924">
    <property type="term" value="F:GTPase activity"/>
    <property type="evidence" value="ECO:0007669"/>
    <property type="project" value="InterPro"/>
</dbReference>
<evidence type="ECO:0000256" key="2">
    <source>
        <dbReference type="ARBA" id="ARBA00023134"/>
    </source>
</evidence>